<comment type="caution">
    <text evidence="7">The sequence shown here is derived from an EMBL/GenBank/DDBJ whole genome shotgun (WGS) entry which is preliminary data.</text>
</comment>
<organism evidence="7 8">
    <name type="scientific">Flammeovirga pacifica</name>
    <dbReference type="NCBI Taxonomy" id="915059"/>
    <lineage>
        <taxon>Bacteria</taxon>
        <taxon>Pseudomonadati</taxon>
        <taxon>Bacteroidota</taxon>
        <taxon>Cytophagia</taxon>
        <taxon>Cytophagales</taxon>
        <taxon>Flammeovirgaceae</taxon>
        <taxon>Flammeovirga</taxon>
    </lineage>
</organism>
<dbReference type="GO" id="GO:1990281">
    <property type="term" value="C:efflux pump complex"/>
    <property type="evidence" value="ECO:0007669"/>
    <property type="project" value="TreeGrafter"/>
</dbReference>
<keyword evidence="8" id="KW-1185">Reference proteome</keyword>
<keyword evidence="5" id="KW-0998">Cell outer membrane</keyword>
<evidence type="ECO:0000256" key="5">
    <source>
        <dbReference type="ARBA" id="ARBA00023237"/>
    </source>
</evidence>
<dbReference type="GO" id="GO:0009279">
    <property type="term" value="C:cell outer membrane"/>
    <property type="evidence" value="ECO:0007669"/>
    <property type="project" value="UniProtKB-SubCell"/>
</dbReference>
<evidence type="ECO:0000256" key="4">
    <source>
        <dbReference type="ARBA" id="ARBA00023136"/>
    </source>
</evidence>
<dbReference type="STRING" id="915059.NH26_01945"/>
<dbReference type="GO" id="GO:0015288">
    <property type="term" value="F:porin activity"/>
    <property type="evidence" value="ECO:0007669"/>
    <property type="project" value="TreeGrafter"/>
</dbReference>
<evidence type="ECO:0000256" key="3">
    <source>
        <dbReference type="ARBA" id="ARBA00022692"/>
    </source>
</evidence>
<protein>
    <recommendedName>
        <fullName evidence="9">Transporter</fullName>
    </recommendedName>
</protein>
<proteinExistence type="predicted"/>
<evidence type="ECO:0000313" key="8">
    <source>
        <dbReference type="Proteomes" id="UP000179797"/>
    </source>
</evidence>
<comment type="subcellular location">
    <subcellularLocation>
        <location evidence="1">Cell outer membrane</location>
    </subcellularLocation>
</comment>
<name>A0A1S1YW12_FLAPC</name>
<dbReference type="RefSeq" id="WP_044223664.1">
    <property type="nucleotide sequence ID" value="NZ_JRYR02000001.1"/>
</dbReference>
<dbReference type="Proteomes" id="UP000179797">
    <property type="component" value="Unassembled WGS sequence"/>
</dbReference>
<evidence type="ECO:0000256" key="6">
    <source>
        <dbReference type="SAM" id="SignalP"/>
    </source>
</evidence>
<evidence type="ECO:0008006" key="9">
    <source>
        <dbReference type="Google" id="ProtNLM"/>
    </source>
</evidence>
<dbReference type="PANTHER" id="PTHR30026">
    <property type="entry name" value="OUTER MEMBRANE PROTEIN TOLC"/>
    <property type="match status" value="1"/>
</dbReference>
<dbReference type="AlphaFoldDB" id="A0A1S1YW12"/>
<feature type="signal peptide" evidence="6">
    <location>
        <begin position="1"/>
        <end position="22"/>
    </location>
</feature>
<dbReference type="OrthoDB" id="976750at2"/>
<gene>
    <name evidence="7" type="ORF">NH26_01945</name>
</gene>
<dbReference type="InterPro" id="IPR051906">
    <property type="entry name" value="TolC-like"/>
</dbReference>
<keyword evidence="6" id="KW-0732">Signal</keyword>
<feature type="chain" id="PRO_5010171180" description="Transporter" evidence="6">
    <location>
        <begin position="23"/>
        <end position="427"/>
    </location>
</feature>
<dbReference type="PANTHER" id="PTHR30026:SF20">
    <property type="entry name" value="OUTER MEMBRANE PROTEIN TOLC"/>
    <property type="match status" value="1"/>
</dbReference>
<dbReference type="EMBL" id="JRYR02000001">
    <property type="protein sequence ID" value="OHX65200.1"/>
    <property type="molecule type" value="Genomic_DNA"/>
</dbReference>
<dbReference type="SUPFAM" id="SSF56954">
    <property type="entry name" value="Outer membrane efflux proteins (OEP)"/>
    <property type="match status" value="1"/>
</dbReference>
<evidence type="ECO:0000256" key="1">
    <source>
        <dbReference type="ARBA" id="ARBA00004442"/>
    </source>
</evidence>
<evidence type="ECO:0000313" key="7">
    <source>
        <dbReference type="EMBL" id="OHX65200.1"/>
    </source>
</evidence>
<reference evidence="7 8" key="1">
    <citation type="journal article" date="2012" name="Int. J. Syst. Evol. Microbiol.">
        <title>Flammeovirga pacifica sp. nov., isolated from deep-sea sediment.</title>
        <authorList>
            <person name="Xu H."/>
            <person name="Fu Y."/>
            <person name="Yang N."/>
            <person name="Ding Z."/>
            <person name="Lai Q."/>
            <person name="Zeng R."/>
        </authorList>
    </citation>
    <scope>NUCLEOTIDE SEQUENCE [LARGE SCALE GENOMIC DNA]</scope>
    <source>
        <strain evidence="8">DSM 24597 / LMG 26175 / WPAGA1</strain>
    </source>
</reference>
<keyword evidence="2" id="KW-1134">Transmembrane beta strand</keyword>
<accession>A0A1S1YW12</accession>
<keyword evidence="3" id="KW-0812">Transmembrane</keyword>
<keyword evidence="4" id="KW-0472">Membrane</keyword>
<dbReference type="GO" id="GO:0015562">
    <property type="term" value="F:efflux transmembrane transporter activity"/>
    <property type="evidence" value="ECO:0007669"/>
    <property type="project" value="InterPro"/>
</dbReference>
<dbReference type="Gene3D" id="1.20.1600.10">
    <property type="entry name" value="Outer membrane efflux proteins (OEP)"/>
    <property type="match status" value="1"/>
</dbReference>
<sequence length="427" mass="49080">MKVYINLSLFILTVLLSSSLSAQTIITFDQAEQEAIEKHPINQQQEIYEKMLMTEKERLNKGRLPEFSIKGQVGYFSDVISPVDPLVGQTQIFPDIPHTQWSTYANVEYAIYDGSIKNKKVTQKENEYALKVQENEVKKYSIKETVSSIYFSALNYQEQEKLLEEGVIKEIENQLKEVEALEKEGAILPSVSDQLRVEYYKAQQKLYSVKAQKNGALKALCVWLERENEWQNIALERPVIASQNEAILRPELQMFSLQTKQTESSTNLLQAKRLPKIYAYGIGGYGTPNPYNFFEINGDFYYQVGLRFAWQPFDFGKNKKERQVIQIQKEVINTEKETFDKNIASQIAQVEGNREQLKQLIIQDHEIIKIQEKNLTRAKGKLDNGAATSSQYVTAINQLSDAKLNLSSHELQLLHTNYQLAMIKGQL</sequence>
<evidence type="ECO:0000256" key="2">
    <source>
        <dbReference type="ARBA" id="ARBA00022452"/>
    </source>
</evidence>